<gene>
    <name evidence="2" type="ORF">IQ266_15660</name>
</gene>
<name>A0A928Z362_9CYAN</name>
<reference evidence="2" key="1">
    <citation type="submission" date="2020-10" db="EMBL/GenBank/DDBJ databases">
        <authorList>
            <person name="Castelo-Branco R."/>
            <person name="Eusebio N."/>
            <person name="Adriana R."/>
            <person name="Vieira A."/>
            <person name="Brugerolle De Fraissinette N."/>
            <person name="Rezende De Castro R."/>
            <person name="Schneider M.P."/>
            <person name="Vasconcelos V."/>
            <person name="Leao P.N."/>
        </authorList>
    </citation>
    <scope>NUCLEOTIDE SEQUENCE</scope>
    <source>
        <strain evidence="2">LEGE 11480</strain>
    </source>
</reference>
<dbReference type="EMBL" id="JADEXQ010000055">
    <property type="protein sequence ID" value="MBE9031171.1"/>
    <property type="molecule type" value="Genomic_DNA"/>
</dbReference>
<keyword evidence="1" id="KW-0472">Membrane</keyword>
<sequence>MPVHPQGINRLFWAMTVVLFAGLLGMGCMEIFLLQPLRQSIADGVVGSEVNLTLFQTRID</sequence>
<evidence type="ECO:0000256" key="1">
    <source>
        <dbReference type="SAM" id="Phobius"/>
    </source>
</evidence>
<keyword evidence="3" id="KW-1185">Reference proteome</keyword>
<comment type="caution">
    <text evidence="2">The sequence shown here is derived from an EMBL/GenBank/DDBJ whole genome shotgun (WGS) entry which is preliminary data.</text>
</comment>
<dbReference type="AlphaFoldDB" id="A0A928Z362"/>
<proteinExistence type="predicted"/>
<keyword evidence="1" id="KW-0812">Transmembrane</keyword>
<accession>A0A928Z362</accession>
<dbReference type="Proteomes" id="UP000625316">
    <property type="component" value="Unassembled WGS sequence"/>
</dbReference>
<feature type="transmembrane region" description="Helical" evidence="1">
    <location>
        <begin position="12"/>
        <end position="34"/>
    </location>
</feature>
<organism evidence="2 3">
    <name type="scientific">Romeriopsis navalis LEGE 11480</name>
    <dbReference type="NCBI Taxonomy" id="2777977"/>
    <lineage>
        <taxon>Bacteria</taxon>
        <taxon>Bacillati</taxon>
        <taxon>Cyanobacteriota</taxon>
        <taxon>Cyanophyceae</taxon>
        <taxon>Leptolyngbyales</taxon>
        <taxon>Leptolyngbyaceae</taxon>
        <taxon>Romeriopsis</taxon>
        <taxon>Romeriopsis navalis</taxon>
    </lineage>
</organism>
<evidence type="ECO:0000313" key="2">
    <source>
        <dbReference type="EMBL" id="MBE9031171.1"/>
    </source>
</evidence>
<evidence type="ECO:0000313" key="3">
    <source>
        <dbReference type="Proteomes" id="UP000625316"/>
    </source>
</evidence>
<keyword evidence="1" id="KW-1133">Transmembrane helix</keyword>
<protein>
    <submittedName>
        <fullName evidence="2">Uncharacterized protein</fullName>
    </submittedName>
</protein>
<dbReference type="RefSeq" id="WP_264326000.1">
    <property type="nucleotide sequence ID" value="NZ_JADEXQ010000055.1"/>
</dbReference>